<dbReference type="RefSeq" id="WP_408157573.1">
    <property type="nucleotide sequence ID" value="NZ_JAQQFM010000004.1"/>
</dbReference>
<evidence type="ECO:0000313" key="1">
    <source>
        <dbReference type="EMBL" id="MFL9924691.1"/>
    </source>
</evidence>
<accession>A0ABW9A8D4</accession>
<evidence type="ECO:0000313" key="2">
    <source>
        <dbReference type="Proteomes" id="UP001629246"/>
    </source>
</evidence>
<gene>
    <name evidence="1" type="ORF">PQR62_10465</name>
</gene>
<reference evidence="1 2" key="1">
    <citation type="journal article" date="2024" name="Chem. Sci.">
        <title>Discovery of megapolipeptins by genome mining of a Burkholderiales bacteria collection.</title>
        <authorList>
            <person name="Paulo B.S."/>
            <person name="Recchia M.J.J."/>
            <person name="Lee S."/>
            <person name="Fergusson C.H."/>
            <person name="Romanowski S.B."/>
            <person name="Hernandez A."/>
            <person name="Krull N."/>
            <person name="Liu D.Y."/>
            <person name="Cavanagh H."/>
            <person name="Bos A."/>
            <person name="Gray C.A."/>
            <person name="Murphy B.T."/>
            <person name="Linington R.G."/>
            <person name="Eustaquio A.S."/>
        </authorList>
    </citation>
    <scope>NUCLEOTIDE SEQUENCE [LARGE SCALE GENOMIC DNA]</scope>
    <source>
        <strain evidence="1 2">RL21-008-BIB-A</strain>
    </source>
</reference>
<keyword evidence="2" id="KW-1185">Reference proteome</keyword>
<dbReference type="Proteomes" id="UP001629246">
    <property type="component" value="Unassembled WGS sequence"/>
</dbReference>
<protein>
    <submittedName>
        <fullName evidence="1">Uncharacterized protein</fullName>
    </submittedName>
</protein>
<organism evidence="1 2">
    <name type="scientific">Herbaspirillum lusitanum</name>
    <dbReference type="NCBI Taxonomy" id="213312"/>
    <lineage>
        <taxon>Bacteria</taxon>
        <taxon>Pseudomonadati</taxon>
        <taxon>Pseudomonadota</taxon>
        <taxon>Betaproteobacteria</taxon>
        <taxon>Burkholderiales</taxon>
        <taxon>Oxalobacteraceae</taxon>
        <taxon>Herbaspirillum</taxon>
    </lineage>
</organism>
<sequence length="65" mass="6804">MANGAMAISASKAAARLQATWPGGCAKEFILQQASSGLDETNGAVSIDLGRRKADVLRRTIGDRE</sequence>
<name>A0ABW9A8D4_9BURK</name>
<dbReference type="EMBL" id="JAQQFM010000004">
    <property type="protein sequence ID" value="MFL9924691.1"/>
    <property type="molecule type" value="Genomic_DNA"/>
</dbReference>
<proteinExistence type="predicted"/>
<comment type="caution">
    <text evidence="1">The sequence shown here is derived from an EMBL/GenBank/DDBJ whole genome shotgun (WGS) entry which is preliminary data.</text>
</comment>